<dbReference type="InterPro" id="IPR003691">
    <property type="entry name" value="FluC"/>
</dbReference>
<sequence>MFLTTLQVAVGGALGAAARYLTGVGVTRAFGFGGFPLGVLTVNILGSFLMGALFLLLARRGLTHLNPFLMTGVLGGFTTFSAFSLETITLWDRGQPAQAALYVVLSVTLSLAALLAGMWIARSLA</sequence>
<feature type="binding site" evidence="12">
    <location>
        <position position="78"/>
    </location>
    <ligand>
        <name>Na(+)</name>
        <dbReference type="ChEBI" id="CHEBI:29101"/>
        <note>structural</note>
    </ligand>
</feature>
<proteinExistence type="inferred from homology"/>
<feature type="transmembrane region" description="Helical" evidence="12">
    <location>
        <begin position="100"/>
        <end position="121"/>
    </location>
</feature>
<evidence type="ECO:0000256" key="11">
    <source>
        <dbReference type="ARBA" id="ARBA00035585"/>
    </source>
</evidence>
<evidence type="ECO:0000313" key="14">
    <source>
        <dbReference type="Proteomes" id="UP000193900"/>
    </source>
</evidence>
<dbReference type="PANTHER" id="PTHR28259:SF1">
    <property type="entry name" value="FLUORIDE EXPORT PROTEIN 1-RELATED"/>
    <property type="match status" value="1"/>
</dbReference>
<dbReference type="GO" id="GO:0005886">
    <property type="term" value="C:plasma membrane"/>
    <property type="evidence" value="ECO:0007669"/>
    <property type="project" value="UniProtKB-SubCell"/>
</dbReference>
<evidence type="ECO:0000256" key="2">
    <source>
        <dbReference type="ARBA" id="ARBA00022475"/>
    </source>
</evidence>
<dbReference type="RefSeq" id="WP_085880063.1">
    <property type="nucleotide sequence ID" value="NZ_FWFZ01000020.1"/>
</dbReference>
<dbReference type="HAMAP" id="MF_00454">
    <property type="entry name" value="FluC"/>
    <property type="match status" value="1"/>
</dbReference>
<dbReference type="GO" id="GO:0062054">
    <property type="term" value="F:fluoride channel activity"/>
    <property type="evidence" value="ECO:0007669"/>
    <property type="project" value="UniProtKB-UniRule"/>
</dbReference>
<comment type="activity regulation">
    <text evidence="12">Na(+) is not transported, but it plays an essential structural role and its presence is essential for fluoride channel function.</text>
</comment>
<keyword evidence="4 12" id="KW-0812">Transmembrane</keyword>
<keyword evidence="12" id="KW-0813">Transport</keyword>
<dbReference type="OrthoDB" id="9806299at2"/>
<evidence type="ECO:0000256" key="5">
    <source>
        <dbReference type="ARBA" id="ARBA00022989"/>
    </source>
</evidence>
<comment type="function">
    <text evidence="12">Fluoride-specific ion channel. Important for reducing fluoride concentration in the cell, thus reducing its toxicity.</text>
</comment>
<evidence type="ECO:0000256" key="8">
    <source>
        <dbReference type="ARBA" id="ARBA00023136"/>
    </source>
</evidence>
<feature type="binding site" evidence="12">
    <location>
        <position position="75"/>
    </location>
    <ligand>
        <name>Na(+)</name>
        <dbReference type="ChEBI" id="CHEBI:29101"/>
        <note>structural</note>
    </ligand>
</feature>
<reference evidence="13 14" key="1">
    <citation type="submission" date="2017-03" db="EMBL/GenBank/DDBJ databases">
        <authorList>
            <person name="Afonso C.L."/>
            <person name="Miller P.J."/>
            <person name="Scott M.A."/>
            <person name="Spackman E."/>
            <person name="Goraichik I."/>
            <person name="Dimitrov K.M."/>
            <person name="Suarez D.L."/>
            <person name="Swayne D.E."/>
        </authorList>
    </citation>
    <scope>NUCLEOTIDE SEQUENCE [LARGE SCALE GENOMIC DNA]</scope>
    <source>
        <strain evidence="13 14">CECT 7023</strain>
    </source>
</reference>
<keyword evidence="5 12" id="KW-1133">Transmembrane helix</keyword>
<evidence type="ECO:0000256" key="7">
    <source>
        <dbReference type="ARBA" id="ARBA00023065"/>
    </source>
</evidence>
<keyword evidence="6 12" id="KW-0915">Sodium</keyword>
<keyword evidence="8 12" id="KW-0472">Membrane</keyword>
<dbReference type="NCBIfam" id="TIGR00494">
    <property type="entry name" value="crcB"/>
    <property type="match status" value="1"/>
</dbReference>
<organism evidence="13 14">
    <name type="scientific">Roseisalinus antarcticus</name>
    <dbReference type="NCBI Taxonomy" id="254357"/>
    <lineage>
        <taxon>Bacteria</taxon>
        <taxon>Pseudomonadati</taxon>
        <taxon>Pseudomonadota</taxon>
        <taxon>Alphaproteobacteria</taxon>
        <taxon>Rhodobacterales</taxon>
        <taxon>Roseobacteraceae</taxon>
        <taxon>Roseisalinus</taxon>
    </lineage>
</organism>
<keyword evidence="7 12" id="KW-0406">Ion transport</keyword>
<protein>
    <recommendedName>
        <fullName evidence="12">Fluoride-specific ion channel FluC</fullName>
    </recommendedName>
</protein>
<keyword evidence="2 12" id="KW-1003">Cell membrane</keyword>
<accession>A0A1Y5TMU9</accession>
<comment type="subcellular location">
    <subcellularLocation>
        <location evidence="1 12">Cell membrane</location>
        <topology evidence="1 12">Multi-pass membrane protein</topology>
    </subcellularLocation>
</comment>
<dbReference type="Pfam" id="PF02537">
    <property type="entry name" value="CRCB"/>
    <property type="match status" value="1"/>
</dbReference>
<keyword evidence="14" id="KW-1185">Reference proteome</keyword>
<evidence type="ECO:0000256" key="3">
    <source>
        <dbReference type="ARBA" id="ARBA00022519"/>
    </source>
</evidence>
<evidence type="ECO:0000256" key="12">
    <source>
        <dbReference type="HAMAP-Rule" id="MF_00454"/>
    </source>
</evidence>
<evidence type="ECO:0000256" key="4">
    <source>
        <dbReference type="ARBA" id="ARBA00022692"/>
    </source>
</evidence>
<evidence type="ECO:0000256" key="6">
    <source>
        <dbReference type="ARBA" id="ARBA00023053"/>
    </source>
</evidence>
<dbReference type="EMBL" id="FWFZ01000020">
    <property type="protein sequence ID" value="SLN67819.1"/>
    <property type="molecule type" value="Genomic_DNA"/>
</dbReference>
<evidence type="ECO:0000256" key="1">
    <source>
        <dbReference type="ARBA" id="ARBA00004651"/>
    </source>
</evidence>
<evidence type="ECO:0000256" key="9">
    <source>
        <dbReference type="ARBA" id="ARBA00023303"/>
    </source>
</evidence>
<name>A0A1Y5TMU9_9RHOB</name>
<dbReference type="AlphaFoldDB" id="A0A1Y5TMU9"/>
<gene>
    <name evidence="12 13" type="primary">crcB</name>
    <name evidence="12" type="synonym">fluC</name>
    <name evidence="13" type="ORF">ROA7023_03264</name>
</gene>
<comment type="catalytic activity">
    <reaction evidence="11">
        <text>fluoride(in) = fluoride(out)</text>
        <dbReference type="Rhea" id="RHEA:76159"/>
        <dbReference type="ChEBI" id="CHEBI:17051"/>
    </reaction>
    <physiologicalReaction direction="left-to-right" evidence="11">
        <dbReference type="Rhea" id="RHEA:76160"/>
    </physiologicalReaction>
</comment>
<keyword evidence="9 12" id="KW-0407">Ion channel</keyword>
<keyword evidence="12" id="KW-0479">Metal-binding</keyword>
<comment type="similarity">
    <text evidence="10 12">Belongs to the fluoride channel Fluc/FEX (TC 1.A.43) family.</text>
</comment>
<dbReference type="Proteomes" id="UP000193900">
    <property type="component" value="Unassembled WGS sequence"/>
</dbReference>
<dbReference type="NCBIfam" id="NF010805">
    <property type="entry name" value="PRK14209.1"/>
    <property type="match status" value="1"/>
</dbReference>
<feature type="transmembrane region" description="Helical" evidence="12">
    <location>
        <begin position="34"/>
        <end position="56"/>
    </location>
</feature>
<keyword evidence="3" id="KW-0997">Cell inner membrane</keyword>
<evidence type="ECO:0000313" key="13">
    <source>
        <dbReference type="EMBL" id="SLN67819.1"/>
    </source>
</evidence>
<evidence type="ECO:0000256" key="10">
    <source>
        <dbReference type="ARBA" id="ARBA00035120"/>
    </source>
</evidence>
<feature type="transmembrane region" description="Helical" evidence="12">
    <location>
        <begin position="68"/>
        <end position="88"/>
    </location>
</feature>
<dbReference type="PANTHER" id="PTHR28259">
    <property type="entry name" value="FLUORIDE EXPORT PROTEIN 1-RELATED"/>
    <property type="match status" value="1"/>
</dbReference>
<dbReference type="GO" id="GO:0046872">
    <property type="term" value="F:metal ion binding"/>
    <property type="evidence" value="ECO:0007669"/>
    <property type="project" value="UniProtKB-KW"/>
</dbReference>
<dbReference type="GO" id="GO:0140114">
    <property type="term" value="P:cellular detoxification of fluoride"/>
    <property type="evidence" value="ECO:0007669"/>
    <property type="project" value="UniProtKB-UniRule"/>
</dbReference>